<name>A0ABR1DYX8_NECAM</name>
<sequence>MNSGAGWSPPRTRLSLQHAVDERALRAHGGSAHMDGSTSVQQTFAWTPICLDTLLGQSIQWFAWSCTCDNKG</sequence>
<proteinExistence type="predicted"/>
<evidence type="ECO:0000313" key="1">
    <source>
        <dbReference type="EMBL" id="KAK6755629.1"/>
    </source>
</evidence>
<dbReference type="EMBL" id="JAVFWL010000005">
    <property type="protein sequence ID" value="KAK6755629.1"/>
    <property type="molecule type" value="Genomic_DNA"/>
</dbReference>
<comment type="caution">
    <text evidence="1">The sequence shown here is derived from an EMBL/GenBank/DDBJ whole genome shotgun (WGS) entry which is preliminary data.</text>
</comment>
<dbReference type="Proteomes" id="UP001303046">
    <property type="component" value="Unassembled WGS sequence"/>
</dbReference>
<keyword evidence="2" id="KW-1185">Reference proteome</keyword>
<gene>
    <name evidence="1" type="primary">Necator_chrV.g18960</name>
    <name evidence="1" type="ORF">RB195_014169</name>
</gene>
<evidence type="ECO:0000313" key="2">
    <source>
        <dbReference type="Proteomes" id="UP001303046"/>
    </source>
</evidence>
<organism evidence="1 2">
    <name type="scientific">Necator americanus</name>
    <name type="common">Human hookworm</name>
    <dbReference type="NCBI Taxonomy" id="51031"/>
    <lineage>
        <taxon>Eukaryota</taxon>
        <taxon>Metazoa</taxon>
        <taxon>Ecdysozoa</taxon>
        <taxon>Nematoda</taxon>
        <taxon>Chromadorea</taxon>
        <taxon>Rhabditida</taxon>
        <taxon>Rhabditina</taxon>
        <taxon>Rhabditomorpha</taxon>
        <taxon>Strongyloidea</taxon>
        <taxon>Ancylostomatidae</taxon>
        <taxon>Bunostominae</taxon>
        <taxon>Necator</taxon>
    </lineage>
</organism>
<reference evidence="1 2" key="1">
    <citation type="submission" date="2023-08" db="EMBL/GenBank/DDBJ databases">
        <title>A Necator americanus chromosomal reference genome.</title>
        <authorList>
            <person name="Ilik V."/>
            <person name="Petrzelkova K.J."/>
            <person name="Pardy F."/>
            <person name="Fuh T."/>
            <person name="Niatou-Singa F.S."/>
            <person name="Gouil Q."/>
            <person name="Baker L."/>
            <person name="Ritchie M.E."/>
            <person name="Jex A.R."/>
            <person name="Gazzola D."/>
            <person name="Li H."/>
            <person name="Toshio Fujiwara R."/>
            <person name="Zhan B."/>
            <person name="Aroian R.V."/>
            <person name="Pafco B."/>
            <person name="Schwarz E.M."/>
        </authorList>
    </citation>
    <scope>NUCLEOTIDE SEQUENCE [LARGE SCALE GENOMIC DNA]</scope>
    <source>
        <strain evidence="1 2">Aroian</strain>
        <tissue evidence="1">Whole animal</tissue>
    </source>
</reference>
<protein>
    <submittedName>
        <fullName evidence="1">Uncharacterized protein</fullName>
    </submittedName>
</protein>
<accession>A0ABR1DYX8</accession>